<gene>
    <name evidence="1" type="ORF">ASPCADRAFT_142457</name>
</gene>
<dbReference type="Proteomes" id="UP000188318">
    <property type="component" value="Unassembled WGS sequence"/>
</dbReference>
<evidence type="ECO:0008006" key="3">
    <source>
        <dbReference type="Google" id="ProtNLM"/>
    </source>
</evidence>
<sequence length="426" mass="48724">MSSSQCGHPDILATLPSPVLVMVLEQLEDLASLHSAYRASPAVFSVLHEAGTARRVIEAIMDLSLLEVTRVLIRKFAHLRWNAHPVAGVDTFSKQYITDDTEYSQLPREIPLPVLCDILAAASTVRYLAHASLHEMIDRCMALEMYRLENPKLKYIRNAHRTPALWNSDYFPVPKPPRERYQQADAGPPSAMEEQMAIRALWQLLLIWELRSAVSGPNPRWNWSASEVSKLQGLSLDELWQPSLTNQLIEQTRTVADCSCTFPALPSPVERYRAAKSLARNAEWRLPCHCCPSAIQTKRIDSHGSKYDMPGYSFVLTTLSPWYTSPCRYVEFRSFRRFGFALWDRTRMAALGLLYPDQGCPKLPQSPRSESDQYVRWESILSAEDLEDIERKRKHFWPGVDMVHLESSRSIDGITQFFEPRSDPLY</sequence>
<organism evidence="1 2">
    <name type="scientific">Aspergillus carbonarius (strain ITEM 5010)</name>
    <dbReference type="NCBI Taxonomy" id="602072"/>
    <lineage>
        <taxon>Eukaryota</taxon>
        <taxon>Fungi</taxon>
        <taxon>Dikarya</taxon>
        <taxon>Ascomycota</taxon>
        <taxon>Pezizomycotina</taxon>
        <taxon>Eurotiomycetes</taxon>
        <taxon>Eurotiomycetidae</taxon>
        <taxon>Eurotiales</taxon>
        <taxon>Aspergillaceae</taxon>
        <taxon>Aspergillus</taxon>
        <taxon>Aspergillus subgen. Circumdati</taxon>
    </lineage>
</organism>
<dbReference type="AlphaFoldDB" id="A0A1R3RV32"/>
<keyword evidence="2" id="KW-1185">Reference proteome</keyword>
<evidence type="ECO:0000313" key="1">
    <source>
        <dbReference type="EMBL" id="OOF98331.1"/>
    </source>
</evidence>
<name>A0A1R3RV32_ASPC5</name>
<protein>
    <recommendedName>
        <fullName evidence="3">F-box domain-containing protein</fullName>
    </recommendedName>
</protein>
<evidence type="ECO:0000313" key="2">
    <source>
        <dbReference type="Proteomes" id="UP000188318"/>
    </source>
</evidence>
<dbReference type="VEuPathDB" id="FungiDB:ASPCADRAFT_142457"/>
<dbReference type="STRING" id="602072.A0A1R3RV32"/>
<proteinExistence type="predicted"/>
<dbReference type="OMA" id="EDYSHCC"/>
<dbReference type="EMBL" id="KV907496">
    <property type="protein sequence ID" value="OOF98331.1"/>
    <property type="molecule type" value="Genomic_DNA"/>
</dbReference>
<accession>A0A1R3RV32</accession>
<dbReference type="OrthoDB" id="4358152at2759"/>
<reference evidence="2" key="1">
    <citation type="journal article" date="2017" name="Genome Biol.">
        <title>Comparative genomics reveals high biological diversity and specific adaptations in the industrially and medically important fungal genus Aspergillus.</title>
        <authorList>
            <person name="de Vries R.P."/>
            <person name="Riley R."/>
            <person name="Wiebenga A."/>
            <person name="Aguilar-Osorio G."/>
            <person name="Amillis S."/>
            <person name="Uchima C.A."/>
            <person name="Anderluh G."/>
            <person name="Asadollahi M."/>
            <person name="Askin M."/>
            <person name="Barry K."/>
            <person name="Battaglia E."/>
            <person name="Bayram O."/>
            <person name="Benocci T."/>
            <person name="Braus-Stromeyer S.A."/>
            <person name="Caldana C."/>
            <person name="Canovas D."/>
            <person name="Cerqueira G.C."/>
            <person name="Chen F."/>
            <person name="Chen W."/>
            <person name="Choi C."/>
            <person name="Clum A."/>
            <person name="Dos Santos R.A."/>
            <person name="Damasio A.R."/>
            <person name="Diallinas G."/>
            <person name="Emri T."/>
            <person name="Fekete E."/>
            <person name="Flipphi M."/>
            <person name="Freyberg S."/>
            <person name="Gallo A."/>
            <person name="Gournas C."/>
            <person name="Habgood R."/>
            <person name="Hainaut M."/>
            <person name="Harispe M.L."/>
            <person name="Henrissat B."/>
            <person name="Hilden K.S."/>
            <person name="Hope R."/>
            <person name="Hossain A."/>
            <person name="Karabika E."/>
            <person name="Karaffa L."/>
            <person name="Karanyi Z."/>
            <person name="Krasevec N."/>
            <person name="Kuo A."/>
            <person name="Kusch H."/>
            <person name="LaButti K."/>
            <person name="Lagendijk E.L."/>
            <person name="Lapidus A."/>
            <person name="Levasseur A."/>
            <person name="Lindquist E."/>
            <person name="Lipzen A."/>
            <person name="Logrieco A.F."/>
            <person name="MacCabe A."/>
            <person name="Maekelae M.R."/>
            <person name="Malavazi I."/>
            <person name="Melin P."/>
            <person name="Meyer V."/>
            <person name="Mielnichuk N."/>
            <person name="Miskei M."/>
            <person name="Molnar A.P."/>
            <person name="Mule G."/>
            <person name="Ngan C.Y."/>
            <person name="Orejas M."/>
            <person name="Orosz E."/>
            <person name="Ouedraogo J.P."/>
            <person name="Overkamp K.M."/>
            <person name="Park H.-S."/>
            <person name="Perrone G."/>
            <person name="Piumi F."/>
            <person name="Punt P.J."/>
            <person name="Ram A.F."/>
            <person name="Ramon A."/>
            <person name="Rauscher S."/>
            <person name="Record E."/>
            <person name="Riano-Pachon D.M."/>
            <person name="Robert V."/>
            <person name="Roehrig J."/>
            <person name="Ruller R."/>
            <person name="Salamov A."/>
            <person name="Salih N.S."/>
            <person name="Samson R.A."/>
            <person name="Sandor E."/>
            <person name="Sanguinetti M."/>
            <person name="Schuetze T."/>
            <person name="Sepcic K."/>
            <person name="Shelest E."/>
            <person name="Sherlock G."/>
            <person name="Sophianopoulou V."/>
            <person name="Squina F.M."/>
            <person name="Sun H."/>
            <person name="Susca A."/>
            <person name="Todd R.B."/>
            <person name="Tsang A."/>
            <person name="Unkles S.E."/>
            <person name="van de Wiele N."/>
            <person name="van Rossen-Uffink D."/>
            <person name="Oliveira J.V."/>
            <person name="Vesth T.C."/>
            <person name="Visser J."/>
            <person name="Yu J.-H."/>
            <person name="Zhou M."/>
            <person name="Andersen M.R."/>
            <person name="Archer D.B."/>
            <person name="Baker S.E."/>
            <person name="Benoit I."/>
            <person name="Brakhage A.A."/>
            <person name="Braus G.H."/>
            <person name="Fischer R."/>
            <person name="Frisvad J.C."/>
            <person name="Goldman G.H."/>
            <person name="Houbraken J."/>
            <person name="Oakley B."/>
            <person name="Pocsi I."/>
            <person name="Scazzocchio C."/>
            <person name="Seiboth B."/>
            <person name="vanKuyk P.A."/>
            <person name="Wortman J."/>
            <person name="Dyer P.S."/>
            <person name="Grigoriev I.V."/>
        </authorList>
    </citation>
    <scope>NUCLEOTIDE SEQUENCE [LARGE SCALE GENOMIC DNA]</scope>
    <source>
        <strain evidence="2">ITEM 5010</strain>
    </source>
</reference>